<evidence type="ECO:0000256" key="1">
    <source>
        <dbReference type="SAM" id="MobiDB-lite"/>
    </source>
</evidence>
<comment type="caution">
    <text evidence="2">The sequence shown here is derived from an EMBL/GenBank/DDBJ whole genome shotgun (WGS) entry which is preliminary data.</text>
</comment>
<evidence type="ECO:0000313" key="3">
    <source>
        <dbReference type="EMBL" id="GEU81708.1"/>
    </source>
</evidence>
<protein>
    <recommendedName>
        <fullName evidence="4">Integrase, catalytic region, zinc finger, CCHC-type, peptidase aspartic, catalytic</fullName>
    </recommendedName>
</protein>
<accession>A0A6L2MVR8</accession>
<organism evidence="2">
    <name type="scientific">Tanacetum cinerariifolium</name>
    <name type="common">Dalmatian daisy</name>
    <name type="synonym">Chrysanthemum cinerariifolium</name>
    <dbReference type="NCBI Taxonomy" id="118510"/>
    <lineage>
        <taxon>Eukaryota</taxon>
        <taxon>Viridiplantae</taxon>
        <taxon>Streptophyta</taxon>
        <taxon>Embryophyta</taxon>
        <taxon>Tracheophyta</taxon>
        <taxon>Spermatophyta</taxon>
        <taxon>Magnoliopsida</taxon>
        <taxon>eudicotyledons</taxon>
        <taxon>Gunneridae</taxon>
        <taxon>Pentapetalae</taxon>
        <taxon>asterids</taxon>
        <taxon>campanulids</taxon>
        <taxon>Asterales</taxon>
        <taxon>Asteraceae</taxon>
        <taxon>Asteroideae</taxon>
        <taxon>Anthemideae</taxon>
        <taxon>Anthemidinae</taxon>
        <taxon>Tanacetum</taxon>
    </lineage>
</organism>
<evidence type="ECO:0000313" key="2">
    <source>
        <dbReference type="EMBL" id="GEU76465.1"/>
    </source>
</evidence>
<name>A0A6L2MVR8_TANCI</name>
<reference evidence="2" key="1">
    <citation type="journal article" date="2019" name="Sci. Rep.">
        <title>Draft genome of Tanacetum cinerariifolium, the natural source of mosquito coil.</title>
        <authorList>
            <person name="Yamashiro T."/>
            <person name="Shiraishi A."/>
            <person name="Satake H."/>
            <person name="Nakayama K."/>
        </authorList>
    </citation>
    <scope>NUCLEOTIDE SEQUENCE</scope>
</reference>
<dbReference type="EMBL" id="BKCJ010008340">
    <property type="protein sequence ID" value="GEU81708.1"/>
    <property type="molecule type" value="Genomic_DNA"/>
</dbReference>
<feature type="region of interest" description="Disordered" evidence="1">
    <location>
        <begin position="1113"/>
        <end position="1225"/>
    </location>
</feature>
<gene>
    <name evidence="2" type="ORF">Tci_048443</name>
    <name evidence="3" type="ORF">Tci_053686</name>
</gene>
<proteinExistence type="predicted"/>
<dbReference type="EMBL" id="BKCJ010007285">
    <property type="protein sequence ID" value="GEU76465.1"/>
    <property type="molecule type" value="Genomic_DNA"/>
</dbReference>
<evidence type="ECO:0008006" key="4">
    <source>
        <dbReference type="Google" id="ProtNLM"/>
    </source>
</evidence>
<feature type="compositionally biased region" description="Basic and acidic residues" evidence="1">
    <location>
        <begin position="1195"/>
        <end position="1211"/>
    </location>
</feature>
<sequence>MAKSYTSIHEKKYVRMMLDSIDEGPLVHPMVVEEDGQTRPKKYFELTEVKQLQDNCDVQATNIILHGLSPNVYALVNHQEEAKDIWDRAKLLMKGIGLSYQESKSLYTTNYDKLYAYLSQHERHANEVHIMRERYPDPLVLQGEDPIDRKWHSYLMWHQGFHLQKINSECIPISKIRQPFKMEESQFNKFKEDKLRVLLALKTKELLQPQGETVQLVKQSQILDEEQLAFIADPGIAKVQVAQQKIPHNSAFQTEDLDAYDSDCDDISSAKAVLMANLSSCDSDIFEESKDAVIQDTNSSTPDDLLVLSWFEQMTDHVANLDKNNQTNKMVNEALTAELEIQRTVIAKEHDVNSVTDDEETLILEEESRIEAPSELLKVSLVNESLKKLNYHLASFDKVVKKRTTSDAISADQVLKQIMSQEIVHIAVNSVDIFNVNKSCVDECNKCLELETELSKKKDLIEYGVLPSSGYNVLPSSGYGVLDLVSFVVFDDCRIMDPYETQQVVTRDEKWVPSTERVKISSTNAFTITTEVLEIFMQQFWYIIKKILDICPRVEGEEFTEVHDDDATLTFLADLSYKGPLHKYTKMYVDHMHQPWRTVAAIINKCLSRKTASNDRLRKSRIDILWGMFYRENVDYPELIWEDFAFQIDYRKERKSRYETMPFPRFTKVIINHFLSQHKSLSNLKFQHYHTIKDDDIMFLKYSTDQIPPKKSRGKGLQGKKIADTPVADVDVSESLNLNLLRKRLVVEPCVGGSSEGTGVPQGVPDESTVVPATLSEGTGQGFQMRKMLHLKKMLFLSGDLNKKVNIMKKIKMMMKKLIGDEQVNDDEDEDMLNAEAEDSGKGDAKISDVAKAYVEKIEEIKDDAKKAELPPTRSSLSVYSGFGDQFRKLSFDTSLISTVKDTTTDAEINSLLDIKIQYEVPHILSLSVLRVPVSVISEPSVLLPVQETPSVAHVTTLSLPSVSTISHVPHKTTAPIPTPPITTDALTITSAVLEFDALLASQVPTVVEHYFGSKIDDDLQKVLQRHTADLIQKYSVKPTPESSKIHKPTIDIKQESEKSTSEILKIKREKAEKQNMPMYTIKSTDRQHSETLIEDENAMDKGVADIVKNYKRQHDDDDDDEDPSAGPNQGKKTKRRRTKELDYSKKTSTTKETSKGKAPTKSSKTGKFASAKEPVEEPIAKVVMDDAVNTAGEDVVRDDDQPQDTLEPKTNKTPNQDWFKQPPKPPTLDPEWNKHQVILDQPEQPWFNQMVSATKDPLTFNDLMATLIDFSNDIVDFIVALRMFTRNLIIKRRVEDLQLGVVSYQKKLNITAPQKTFPEIEFNELYTLSYKPPAVIYEDLNKRKRVMWDDELYKFSDGTLKKVWDELHHRIHLGYNKEIATLEQIQQGVSDEVLISIEEVEELKRNVKIKGEKKEALLTLRQKPDAPVIRTASAAVKPCQGDSLEFYRIAGFLTATTVNRWTSRSQCHMLILDRQM</sequence>